<evidence type="ECO:0000259" key="17">
    <source>
        <dbReference type="PROSITE" id="PS50076"/>
    </source>
</evidence>
<feature type="transmembrane region" description="Helical" evidence="16">
    <location>
        <begin position="243"/>
        <end position="260"/>
    </location>
</feature>
<feature type="transmembrane region" description="Helical" evidence="16">
    <location>
        <begin position="134"/>
        <end position="153"/>
    </location>
</feature>
<dbReference type="SUPFAM" id="SSF55816">
    <property type="entry name" value="5'-nucleotidase (syn. UDP-sugar hydrolase), C-terminal domain"/>
    <property type="match status" value="1"/>
</dbReference>
<feature type="region of interest" description="Disordered" evidence="15">
    <location>
        <begin position="1"/>
        <end position="100"/>
    </location>
</feature>
<dbReference type="Proteomes" id="UP000075883">
    <property type="component" value="Unassembled WGS sequence"/>
</dbReference>
<reference evidence="19" key="1">
    <citation type="submission" date="2013-09" db="EMBL/GenBank/DDBJ databases">
        <title>The Genome Sequence of Anopheles culicifacies species A.</title>
        <authorList>
            <consortium name="The Broad Institute Genomics Platform"/>
            <person name="Neafsey D.E."/>
            <person name="Besansky N."/>
            <person name="Howell P."/>
            <person name="Walton C."/>
            <person name="Young S.K."/>
            <person name="Zeng Q."/>
            <person name="Gargeya S."/>
            <person name="Fitzgerald M."/>
            <person name="Haas B."/>
            <person name="Abouelleil A."/>
            <person name="Allen A.W."/>
            <person name="Alvarado L."/>
            <person name="Arachchi H.M."/>
            <person name="Berlin A.M."/>
            <person name="Chapman S.B."/>
            <person name="Gainer-Dewar J."/>
            <person name="Goldberg J."/>
            <person name="Griggs A."/>
            <person name="Gujja S."/>
            <person name="Hansen M."/>
            <person name="Howarth C."/>
            <person name="Imamovic A."/>
            <person name="Ireland A."/>
            <person name="Larimer J."/>
            <person name="McCowan C."/>
            <person name="Murphy C."/>
            <person name="Pearson M."/>
            <person name="Poon T.W."/>
            <person name="Priest M."/>
            <person name="Roberts A."/>
            <person name="Saif S."/>
            <person name="Shea T."/>
            <person name="Sisk P."/>
            <person name="Sykes S."/>
            <person name="Wortman J."/>
            <person name="Nusbaum C."/>
            <person name="Birren B."/>
        </authorList>
    </citation>
    <scope>NUCLEOTIDE SEQUENCE [LARGE SCALE GENOMIC DNA]</scope>
    <source>
        <strain evidence="19">A-37</strain>
    </source>
</reference>
<dbReference type="Pfam" id="PF00226">
    <property type="entry name" value="DnaJ"/>
    <property type="match status" value="1"/>
</dbReference>
<feature type="transmembrane region" description="Helical" evidence="16">
    <location>
        <begin position="219"/>
        <end position="236"/>
    </location>
</feature>
<dbReference type="EnsemblMetazoa" id="ACUA003025-RA">
    <property type="protein sequence ID" value="ACUA003025-PA"/>
    <property type="gene ID" value="ACUA003025"/>
</dbReference>
<keyword evidence="19" id="KW-1185">Reference proteome</keyword>
<dbReference type="Gene3D" id="3.90.780.10">
    <property type="entry name" value="5'-Nucleotidase, C-terminal domain"/>
    <property type="match status" value="1"/>
</dbReference>
<evidence type="ECO:0000313" key="19">
    <source>
        <dbReference type="Proteomes" id="UP000075883"/>
    </source>
</evidence>
<evidence type="ECO:0000256" key="12">
    <source>
        <dbReference type="ARBA" id="ARBA00023136"/>
    </source>
</evidence>
<keyword evidence="6 16" id="KW-0812">Transmembrane</keyword>
<dbReference type="GO" id="GO:0008253">
    <property type="term" value="F:5'-nucleotidase activity"/>
    <property type="evidence" value="ECO:0007669"/>
    <property type="project" value="UniProtKB-ARBA"/>
</dbReference>
<dbReference type="PRINTS" id="PR00625">
    <property type="entry name" value="JDOMAIN"/>
</dbReference>
<comment type="subcellular location">
    <subcellularLocation>
        <location evidence="3">Membrane</location>
        <topology evidence="3">Multi-pass membrane protein</topology>
    </subcellularLocation>
</comment>
<dbReference type="CDD" id="cd07409">
    <property type="entry name" value="MPP_CD73_N"/>
    <property type="match status" value="1"/>
</dbReference>
<keyword evidence="8" id="KW-0732">Signal</keyword>
<dbReference type="Gene3D" id="3.60.21.10">
    <property type="match status" value="1"/>
</dbReference>
<dbReference type="FunFam" id="3.90.780.10:FF:000001">
    <property type="entry name" value="NT5E isoform 3"/>
    <property type="match status" value="1"/>
</dbReference>
<keyword evidence="13" id="KW-0325">Glycoprotein</keyword>
<dbReference type="FunFam" id="3.60.21.10:FF:000020">
    <property type="entry name" value="NT5E isoform 4"/>
    <property type="match status" value="1"/>
</dbReference>
<keyword evidence="9" id="KW-0547">Nucleotide-binding</keyword>
<dbReference type="InterPro" id="IPR004843">
    <property type="entry name" value="Calcineurin-like_PHP"/>
</dbReference>
<keyword evidence="12 16" id="KW-0472">Membrane</keyword>
<dbReference type="InterPro" id="IPR036907">
    <property type="entry name" value="5'-Nucleotdase_C_sf"/>
</dbReference>
<feature type="domain" description="J" evidence="17">
    <location>
        <begin position="385"/>
        <end position="454"/>
    </location>
</feature>
<evidence type="ECO:0000256" key="16">
    <source>
        <dbReference type="SAM" id="Phobius"/>
    </source>
</evidence>
<evidence type="ECO:0000256" key="8">
    <source>
        <dbReference type="ARBA" id="ARBA00022729"/>
    </source>
</evidence>
<dbReference type="PANTHER" id="PTHR44733:SF1">
    <property type="entry name" value="DNAJ HOMOLOG SUBFAMILY C MEMBER 22"/>
    <property type="match status" value="1"/>
</dbReference>
<evidence type="ECO:0000256" key="15">
    <source>
        <dbReference type="SAM" id="MobiDB-lite"/>
    </source>
</evidence>
<evidence type="ECO:0000256" key="13">
    <source>
        <dbReference type="ARBA" id="ARBA00023180"/>
    </source>
</evidence>
<feature type="transmembrane region" description="Helical" evidence="16">
    <location>
        <begin position="108"/>
        <end position="128"/>
    </location>
</feature>
<accession>A0A182LVJ1</accession>
<keyword evidence="11 16" id="KW-1133">Transmembrane helix</keyword>
<dbReference type="GO" id="GO:0016020">
    <property type="term" value="C:membrane"/>
    <property type="evidence" value="ECO:0007669"/>
    <property type="project" value="UniProtKB-SubCell"/>
</dbReference>
<dbReference type="EMBL" id="AXCM01004012">
    <property type="status" value="NOT_ANNOTATED_CDS"/>
    <property type="molecule type" value="Genomic_DNA"/>
</dbReference>
<dbReference type="PROSITE" id="PS50076">
    <property type="entry name" value="DNAJ_2"/>
    <property type="match status" value="1"/>
</dbReference>
<dbReference type="SMART" id="SM00271">
    <property type="entry name" value="DnaJ"/>
    <property type="match status" value="1"/>
</dbReference>
<dbReference type="SUPFAM" id="SSF46565">
    <property type="entry name" value="Chaperone J-domain"/>
    <property type="match status" value="1"/>
</dbReference>
<sequence length="1020" mass="115018">MRERVARVTGLSSARLPSKPHTWAGAGLKNEVKQKTQQPECTGSHHTNMGEKLSPSPVAPADASNTKHTKEKIKQRRNSKEEKQSSSKKTLKWQPPVQSNDQHERKSILTAYVLWLFGGVFGVHHFYLRQDRRAFIWWSTLGYFGIGWLAEILQIPSMVRDANDDPRFVEEFNAKLRTNRKPPFSTGRFLLAIMIGYWWGQMIMIAIPQAVFFGIDWGFLHWLIPFGVALGVWTVGNMGREKGVFWHCLLVSYGSYLSRYFIMDEAYWFTTMAFCSALAFDHFSKEWNLEVPKKKRLTRRLATLTAAAVIYLSLWGCFVYFNGTITDSEGDEVPVHEALYNFLKSPWWTDLKQTLYDTVQFAKHHGWAEVWKQIIDSMDADGEQNAYKVLGISATASQNEINTLCRNLSKESHPDKVKDESKRRAAEERFMEIQQACEVLSKTRRKRRQRNKKSDELLSNRTEMAVKLHFRLLSLFAGLALLPLLASARTTDNLFPLSIIHINDIHAHWEEIDTASVTCDPKRDEAAAQCLGGYARTVTVVKQLLEERTNPIYLNIGDNFQGTLWYNIHRWNATAFFLNLLPADAVTVGNHDFDDGIGGVVPFLEALKSPVLLVNVDNSKEPSFTKFRPSMVLERAGRKIGLIGVILRTTYNMADTGALVFQDEAETVRNEADRLAAEGVDIVIVLSHCGLDVDHIIAANAGPNVDIIVGGHSHSFLYTGQNDKIPMTPASEYPTVVTQADGHRVLIVQASAYTKLVGDIVLYFDEQGIVQHWEGNPIYLSNEIVPDAEIMEAIIPWKVAIDEVGERTIGMTAVDLLKPPCNFGECILGNLIADSMVEAFVPMAESGHWTYASIAAIAVGRIRQSLAPGEISFKHLIEVLPFENQLVCYDLRGDQLVGLLEHGAELSWDEHRFNAKNLMHVSGLRVVYNVTNPIGHRVLSVEAVCQDCSEPRYAPVELFKMYRVITVSYLAEGGDGFEIFPRYGKNRIVAPVGDVQAFEEYVKPRSPVEPMLEERIQILT</sequence>
<feature type="compositionally biased region" description="Basic residues" evidence="15">
    <location>
        <begin position="67"/>
        <end position="77"/>
    </location>
</feature>
<proteinExistence type="inferred from homology"/>
<reference evidence="18" key="2">
    <citation type="submission" date="2020-05" db="UniProtKB">
        <authorList>
            <consortium name="EnsemblMetazoa"/>
        </authorList>
    </citation>
    <scope>IDENTIFICATION</scope>
    <source>
        <strain evidence="18">A-37</strain>
    </source>
</reference>
<evidence type="ECO:0000256" key="9">
    <source>
        <dbReference type="ARBA" id="ARBA00022741"/>
    </source>
</evidence>
<evidence type="ECO:0000256" key="1">
    <source>
        <dbReference type="ARBA" id="ARBA00001968"/>
    </source>
</evidence>
<evidence type="ECO:0000256" key="7">
    <source>
        <dbReference type="ARBA" id="ARBA00022723"/>
    </source>
</evidence>
<dbReference type="InterPro" id="IPR036869">
    <property type="entry name" value="J_dom_sf"/>
</dbReference>
<dbReference type="Gene3D" id="1.10.287.110">
    <property type="entry name" value="DnaJ domain"/>
    <property type="match status" value="1"/>
</dbReference>
<dbReference type="InterPro" id="IPR007829">
    <property type="entry name" value="TM2"/>
</dbReference>
<evidence type="ECO:0000256" key="11">
    <source>
        <dbReference type="ARBA" id="ARBA00022989"/>
    </source>
</evidence>
<evidence type="ECO:0000256" key="3">
    <source>
        <dbReference type="ARBA" id="ARBA00004141"/>
    </source>
</evidence>
<dbReference type="InterPro" id="IPR006179">
    <property type="entry name" value="5_nucleotidase/apyrase"/>
</dbReference>
<evidence type="ECO:0000256" key="10">
    <source>
        <dbReference type="ARBA" id="ARBA00022801"/>
    </source>
</evidence>
<organism evidence="18 19">
    <name type="scientific">Anopheles culicifacies</name>
    <dbReference type="NCBI Taxonomy" id="139723"/>
    <lineage>
        <taxon>Eukaryota</taxon>
        <taxon>Metazoa</taxon>
        <taxon>Ecdysozoa</taxon>
        <taxon>Arthropoda</taxon>
        <taxon>Hexapoda</taxon>
        <taxon>Insecta</taxon>
        <taxon>Pterygota</taxon>
        <taxon>Neoptera</taxon>
        <taxon>Endopterygota</taxon>
        <taxon>Diptera</taxon>
        <taxon>Nematocera</taxon>
        <taxon>Culicoidea</taxon>
        <taxon>Culicidae</taxon>
        <taxon>Anophelinae</taxon>
        <taxon>Anopheles</taxon>
        <taxon>culicifacies species complex</taxon>
    </lineage>
</organism>
<dbReference type="STRING" id="139723.A0A182LVJ1"/>
<evidence type="ECO:0000256" key="5">
    <source>
        <dbReference type="ARBA" id="ARBA00020945"/>
    </source>
</evidence>
<name>A0A182LVJ1_9DIPT</name>
<dbReference type="GO" id="GO:0046872">
    <property type="term" value="F:metal ion binding"/>
    <property type="evidence" value="ECO:0007669"/>
    <property type="project" value="UniProtKB-KW"/>
</dbReference>
<dbReference type="PANTHER" id="PTHR44733">
    <property type="entry name" value="DNAJ HOMOLOG SUBFAMILY C MEMBER 22"/>
    <property type="match status" value="1"/>
</dbReference>
<dbReference type="AlphaFoldDB" id="A0A182LVJ1"/>
<dbReference type="Pfam" id="PF02872">
    <property type="entry name" value="5_nucleotid_C"/>
    <property type="match status" value="1"/>
</dbReference>
<dbReference type="GO" id="GO:0009166">
    <property type="term" value="P:nucleotide catabolic process"/>
    <property type="evidence" value="ECO:0007669"/>
    <property type="project" value="InterPro"/>
</dbReference>
<dbReference type="VEuPathDB" id="VectorBase:ACUA003025"/>
<dbReference type="Pfam" id="PF05154">
    <property type="entry name" value="TM2"/>
    <property type="match status" value="1"/>
</dbReference>
<dbReference type="GO" id="GO:0000166">
    <property type="term" value="F:nucleotide binding"/>
    <property type="evidence" value="ECO:0007669"/>
    <property type="project" value="UniProtKB-KW"/>
</dbReference>
<comment type="function">
    <text evidence="2">May function as a co-chaperone.</text>
</comment>
<keyword evidence="10" id="KW-0378">Hydrolase</keyword>
<dbReference type="InterPro" id="IPR008334">
    <property type="entry name" value="5'-Nucleotdase_C"/>
</dbReference>
<evidence type="ECO:0000256" key="6">
    <source>
        <dbReference type="ARBA" id="ARBA00022692"/>
    </source>
</evidence>
<dbReference type="CDD" id="cd06257">
    <property type="entry name" value="DnaJ"/>
    <property type="match status" value="1"/>
</dbReference>
<feature type="transmembrane region" description="Helical" evidence="16">
    <location>
        <begin position="189"/>
        <end position="213"/>
    </location>
</feature>
<evidence type="ECO:0000256" key="2">
    <source>
        <dbReference type="ARBA" id="ARBA00002080"/>
    </source>
</evidence>
<evidence type="ECO:0000256" key="14">
    <source>
        <dbReference type="ARBA" id="ARBA00074431"/>
    </source>
</evidence>
<feature type="compositionally biased region" description="Polar residues" evidence="15">
    <location>
        <begin position="35"/>
        <end position="47"/>
    </location>
</feature>
<keyword evidence="7" id="KW-0479">Metal-binding</keyword>
<dbReference type="SUPFAM" id="SSF56300">
    <property type="entry name" value="Metallo-dependent phosphatases"/>
    <property type="match status" value="1"/>
</dbReference>
<comment type="cofactor">
    <cofactor evidence="1">
        <name>a divalent metal cation</name>
        <dbReference type="ChEBI" id="CHEBI:60240"/>
    </cofactor>
</comment>
<comment type="similarity">
    <text evidence="4">Belongs to the 5'-nucleotidase family.</text>
</comment>
<protein>
    <recommendedName>
        <fullName evidence="14">Apyrase</fullName>
    </recommendedName>
    <alternativeName>
        <fullName evidence="5">DnaJ homolog subfamily C member 22</fullName>
    </alternativeName>
</protein>
<dbReference type="InterPro" id="IPR001623">
    <property type="entry name" value="DnaJ_domain"/>
</dbReference>
<dbReference type="PRINTS" id="PR01607">
    <property type="entry name" value="APYRASEFAMLY"/>
</dbReference>
<dbReference type="Pfam" id="PF00149">
    <property type="entry name" value="Metallophos"/>
    <property type="match status" value="1"/>
</dbReference>
<feature type="transmembrane region" description="Helical" evidence="16">
    <location>
        <begin position="304"/>
        <end position="321"/>
    </location>
</feature>
<evidence type="ECO:0000313" key="18">
    <source>
        <dbReference type="EnsemblMetazoa" id="ACUA003025-PA"/>
    </source>
</evidence>
<evidence type="ECO:0000256" key="4">
    <source>
        <dbReference type="ARBA" id="ARBA00006654"/>
    </source>
</evidence>
<dbReference type="InterPro" id="IPR029052">
    <property type="entry name" value="Metallo-depent_PP-like"/>
</dbReference>